<dbReference type="GO" id="GO:0006289">
    <property type="term" value="P:nucleotide-excision repair"/>
    <property type="evidence" value="ECO:0007669"/>
    <property type="project" value="InterPro"/>
</dbReference>
<dbReference type="EMBL" id="SDMR01000010">
    <property type="protein sequence ID" value="TBT94775.1"/>
    <property type="molecule type" value="Genomic_DNA"/>
</dbReference>
<dbReference type="Pfam" id="PF01541">
    <property type="entry name" value="GIY-YIG"/>
    <property type="match status" value="1"/>
</dbReference>
<keyword evidence="1 4" id="KW-0540">Nuclease</keyword>
<protein>
    <submittedName>
        <fullName evidence="4">DEDD exonuclease domain-containing protein</fullName>
    </submittedName>
</protein>
<proteinExistence type="predicted"/>
<dbReference type="GO" id="GO:0003887">
    <property type="term" value="F:DNA-directed DNA polymerase activity"/>
    <property type="evidence" value="ECO:0007669"/>
    <property type="project" value="InterPro"/>
</dbReference>
<dbReference type="OrthoDB" id="9803913at2"/>
<dbReference type="InterPro" id="IPR000305">
    <property type="entry name" value="GIY-YIG_endonuc"/>
</dbReference>
<dbReference type="Gene3D" id="3.40.1440.10">
    <property type="entry name" value="GIY-YIG endonuclease"/>
    <property type="match status" value="1"/>
</dbReference>
<gene>
    <name evidence="4" type="ORF">ET996_08970</name>
</gene>
<dbReference type="Proteomes" id="UP000291933">
    <property type="component" value="Unassembled WGS sequence"/>
</dbReference>
<dbReference type="InterPro" id="IPR035901">
    <property type="entry name" value="GIY-YIG_endonuc_sf"/>
</dbReference>
<evidence type="ECO:0000313" key="4">
    <source>
        <dbReference type="EMBL" id="TBT94775.1"/>
    </source>
</evidence>
<dbReference type="PANTHER" id="PTHR30562">
    <property type="entry name" value="UVRC/OXIDOREDUCTASE"/>
    <property type="match status" value="1"/>
</dbReference>
<comment type="caution">
    <text evidence="4">The sequence shown here is derived from an EMBL/GenBank/DDBJ whole genome shotgun (WGS) entry which is preliminary data.</text>
</comment>
<dbReference type="AlphaFoldDB" id="A0A4Q9KKQ7"/>
<dbReference type="InterPro" id="IPR013520">
    <property type="entry name" value="Ribonucl_H"/>
</dbReference>
<dbReference type="PROSITE" id="PS50164">
    <property type="entry name" value="GIY_YIG"/>
    <property type="match status" value="1"/>
</dbReference>
<organism evidence="4 5">
    <name type="scientific">Propioniciclava tarda</name>
    <dbReference type="NCBI Taxonomy" id="433330"/>
    <lineage>
        <taxon>Bacteria</taxon>
        <taxon>Bacillati</taxon>
        <taxon>Actinomycetota</taxon>
        <taxon>Actinomycetes</taxon>
        <taxon>Propionibacteriales</taxon>
        <taxon>Propionibacteriaceae</taxon>
        <taxon>Propioniciclava</taxon>
    </lineage>
</organism>
<name>A0A4Q9KKQ7_PROTD</name>
<dbReference type="NCBIfam" id="TIGR00573">
    <property type="entry name" value="dnaq"/>
    <property type="match status" value="1"/>
</dbReference>
<keyword evidence="1 4" id="KW-0269">Exonuclease</keyword>
<dbReference type="InterPro" id="IPR050066">
    <property type="entry name" value="UvrABC_protein_C"/>
</dbReference>
<dbReference type="InterPro" id="IPR047296">
    <property type="entry name" value="GIY-YIG_UvrC_Cho"/>
</dbReference>
<dbReference type="GO" id="GO:0004527">
    <property type="term" value="F:exonuclease activity"/>
    <property type="evidence" value="ECO:0007669"/>
    <property type="project" value="UniProtKB-KW"/>
</dbReference>
<evidence type="ECO:0000256" key="2">
    <source>
        <dbReference type="SAM" id="MobiDB-lite"/>
    </source>
</evidence>
<evidence type="ECO:0000313" key="5">
    <source>
        <dbReference type="Proteomes" id="UP000291933"/>
    </source>
</evidence>
<keyword evidence="1 4" id="KW-0378">Hydrolase</keyword>
<dbReference type="NCBIfam" id="NF005905">
    <property type="entry name" value="PRK07883.1-3"/>
    <property type="match status" value="1"/>
</dbReference>
<dbReference type="Pfam" id="PF00929">
    <property type="entry name" value="RNase_T"/>
    <property type="match status" value="1"/>
</dbReference>
<dbReference type="SUPFAM" id="SSF82771">
    <property type="entry name" value="GIY-YIG endonuclease"/>
    <property type="match status" value="1"/>
</dbReference>
<reference evidence="4 5" key="1">
    <citation type="submission" date="2019-01" db="EMBL/GenBank/DDBJ databases">
        <title>Lactibacter flavus gen. nov., sp. nov., a novel bacterium of the family Propionibacteriaceae isolated from raw milk and dairy products.</title>
        <authorList>
            <person name="Huptas C."/>
            <person name="Wenning M."/>
            <person name="Breitenwieser F."/>
            <person name="Doll E."/>
            <person name="Von Neubeck M."/>
            <person name="Busse H.-J."/>
            <person name="Scherer S."/>
        </authorList>
    </citation>
    <scope>NUCLEOTIDE SEQUENCE [LARGE SCALE GENOMIC DNA]</scope>
    <source>
        <strain evidence="4 5">DSM 22130</strain>
    </source>
</reference>
<dbReference type="SUPFAM" id="SSF53098">
    <property type="entry name" value="Ribonuclease H-like"/>
    <property type="match status" value="1"/>
</dbReference>
<evidence type="ECO:0000256" key="1">
    <source>
        <dbReference type="ARBA" id="ARBA00022839"/>
    </source>
</evidence>
<sequence>MSPTKSRPRSEAAVRQTYQDGSPSPEPTEKRARKLSVAPPRLRDVSLFAQPQIFDTGRALVDVQFCVVDLETTGSTASDAITEIGAVRVRGGDVTGEFQTLVNPRVGIPPLISVLTGITNSMVAGAPGLAEALPSFLEFARGCVLVAHNARFDVGFLKRACEQHGYPWPHHEVIDTVGLARGALLRDEVPNVKLSTLARHFKVSVEPNHRALTDARATVEVLHHLLERVGNLRVETLDDLAEFLRGVSPERRAKRGWASDLPDAPGVYRFYADLPDAAGMVRRQVLYVGKSVNIRNRVRTYFTAAEKRPRMAEMVRVASGVEADVCRTPLEAEVLELRLIDAHRPRYNRKSKYPERQVWLKLTNEAFPRLSVVRRVADDGADYFGPLGGRLAAEQVVLAVYDAFPIRQCTDRLSLAKPTASCALGEMGRCASPCDRRVSRDDYGQIADGVRAALGRDVRPILDAGGSRLRVLVDQRRFEEAGLVRDRVRATLRAALRYQRLRAIAACPQIVAALQVAGAWEIHVIRHGRLAAAALARPGEVPQAVARAAVAAAEAVRPAVGPQPAALVEESERIAAWLERPGVRLIDIQGEWAWPIFSGINDTALASHLLG</sequence>
<feature type="domain" description="GIY-YIG" evidence="3">
    <location>
        <begin position="263"/>
        <end position="349"/>
    </location>
</feature>
<dbReference type="SMART" id="SM00465">
    <property type="entry name" value="GIYc"/>
    <property type="match status" value="1"/>
</dbReference>
<dbReference type="InterPro" id="IPR036397">
    <property type="entry name" value="RNaseH_sf"/>
</dbReference>
<accession>A0A4Q9KKQ7</accession>
<dbReference type="InterPro" id="IPR012337">
    <property type="entry name" value="RNaseH-like_sf"/>
</dbReference>
<dbReference type="InterPro" id="IPR006054">
    <property type="entry name" value="DnaQ"/>
</dbReference>
<dbReference type="GO" id="GO:0003677">
    <property type="term" value="F:DNA binding"/>
    <property type="evidence" value="ECO:0007669"/>
    <property type="project" value="InterPro"/>
</dbReference>
<dbReference type="CDD" id="cd10434">
    <property type="entry name" value="GIY-YIG_UvrC_Cho"/>
    <property type="match status" value="1"/>
</dbReference>
<dbReference type="NCBIfam" id="NF005907">
    <property type="entry name" value="PRK07883.1-5"/>
    <property type="match status" value="1"/>
</dbReference>
<dbReference type="Gene3D" id="3.30.420.10">
    <property type="entry name" value="Ribonuclease H-like superfamily/Ribonuclease H"/>
    <property type="match status" value="1"/>
</dbReference>
<dbReference type="GO" id="GO:0006260">
    <property type="term" value="P:DNA replication"/>
    <property type="evidence" value="ECO:0007669"/>
    <property type="project" value="InterPro"/>
</dbReference>
<feature type="region of interest" description="Disordered" evidence="2">
    <location>
        <begin position="1"/>
        <end position="33"/>
    </location>
</feature>
<dbReference type="GO" id="GO:0009380">
    <property type="term" value="C:excinuclease repair complex"/>
    <property type="evidence" value="ECO:0007669"/>
    <property type="project" value="TreeGrafter"/>
</dbReference>
<dbReference type="CDD" id="cd06127">
    <property type="entry name" value="DEDDh"/>
    <property type="match status" value="1"/>
</dbReference>
<dbReference type="PANTHER" id="PTHR30562:SF1">
    <property type="entry name" value="UVRABC SYSTEM PROTEIN C"/>
    <property type="match status" value="1"/>
</dbReference>
<dbReference type="FunFam" id="3.30.420.10:FF:000045">
    <property type="entry name" value="3'-5' exonuclease DinG"/>
    <property type="match status" value="1"/>
</dbReference>
<keyword evidence="5" id="KW-1185">Reference proteome</keyword>
<dbReference type="SMART" id="SM00479">
    <property type="entry name" value="EXOIII"/>
    <property type="match status" value="1"/>
</dbReference>
<evidence type="ECO:0000259" key="3">
    <source>
        <dbReference type="PROSITE" id="PS50164"/>
    </source>
</evidence>